<keyword evidence="3" id="KW-1185">Reference proteome</keyword>
<name>A0A401YVS5_9ACTN</name>
<organism evidence="2 3">
    <name type="scientific">Embleya hyalina</name>
    <dbReference type="NCBI Taxonomy" id="516124"/>
    <lineage>
        <taxon>Bacteria</taxon>
        <taxon>Bacillati</taxon>
        <taxon>Actinomycetota</taxon>
        <taxon>Actinomycetes</taxon>
        <taxon>Kitasatosporales</taxon>
        <taxon>Streptomycetaceae</taxon>
        <taxon>Embleya</taxon>
    </lineage>
</organism>
<feature type="region of interest" description="Disordered" evidence="1">
    <location>
        <begin position="1"/>
        <end position="30"/>
    </location>
</feature>
<dbReference type="Proteomes" id="UP000286931">
    <property type="component" value="Unassembled WGS sequence"/>
</dbReference>
<dbReference type="RefSeq" id="WP_126640564.1">
    <property type="nucleotide sequence ID" value="NZ_BIFH01000029.1"/>
</dbReference>
<evidence type="ECO:0000256" key="1">
    <source>
        <dbReference type="SAM" id="MobiDB-lite"/>
    </source>
</evidence>
<accession>A0A401YVS5</accession>
<gene>
    <name evidence="2" type="ORF">EHYA_06382</name>
</gene>
<dbReference type="EMBL" id="BIFH01000029">
    <property type="protein sequence ID" value="GCD98671.1"/>
    <property type="molecule type" value="Genomic_DNA"/>
</dbReference>
<evidence type="ECO:0000313" key="3">
    <source>
        <dbReference type="Proteomes" id="UP000286931"/>
    </source>
</evidence>
<comment type="caution">
    <text evidence="2">The sequence shown here is derived from an EMBL/GenBank/DDBJ whole genome shotgun (WGS) entry which is preliminary data.</text>
</comment>
<proteinExistence type="predicted"/>
<evidence type="ECO:0000313" key="2">
    <source>
        <dbReference type="EMBL" id="GCD98671.1"/>
    </source>
</evidence>
<reference evidence="2 3" key="1">
    <citation type="submission" date="2018-12" db="EMBL/GenBank/DDBJ databases">
        <title>Draft genome sequence of Embleya hyalina NBRC 13850T.</title>
        <authorList>
            <person name="Komaki H."/>
            <person name="Hosoyama A."/>
            <person name="Kimura A."/>
            <person name="Ichikawa N."/>
            <person name="Tamura T."/>
        </authorList>
    </citation>
    <scope>NUCLEOTIDE SEQUENCE [LARGE SCALE GENOMIC DNA]</scope>
    <source>
        <strain evidence="2 3">NBRC 13850</strain>
    </source>
</reference>
<dbReference type="OrthoDB" id="3932808at2"/>
<protein>
    <submittedName>
        <fullName evidence="2">Uncharacterized protein</fullName>
    </submittedName>
</protein>
<dbReference type="AlphaFoldDB" id="A0A401YVS5"/>
<feature type="region of interest" description="Disordered" evidence="1">
    <location>
        <begin position="445"/>
        <end position="470"/>
    </location>
</feature>
<sequence>MPGGHESASEPAAEPVRDLGSDPGIGGRARRVRAEPADLCRRRLDGRAVRRTEALVVGRYPELVRLAYLILPTGLERHRRVLTAHALVQNALPGRWRDLRRRPGAAGMGDAELVRLRIVRGALLRCRSTRRWAARPAALPQVWGLRLFPPTGGADEPAIEQALGRLSGPGRAAYVLRVLEGLDPAAVVELLSIAGVEDVASAEAEADALAADPVGLAGGPGSAAGRLLHAALFDPCTLRATPSDLLRRRRRRRTAPVAIAVVAVLAALVPYAGDATESDTRVAPATGVAPATPVAPAARVVVGAPRVVPADAWTTTTRLDFDVWSTRGPRAGDQALTGRAVRAWVEPEAGTVVALGPGAAAGPPGDLPRLLYAGDVAGAAVVLLTDGTRLARYTEEQGGRRLDVAAADDSDARSASAVVLHRGVEGVRMLLAPWVDEAAIRDLRRPDDRSRPLPVTDGTTAPMPDPGTAAEGCATVPVLELVSGRAADGRPYLLADLGEMSATHLTYMPPPEFAHTGRPAEAASTERALTVWSRTACVLETLRGRGLRLVDNWEFAHFDLPEAAGDGMWSCVHAFDRRGGGDVVVQFLPPGAGADGAQTVERVADSPACSRSANDIVAGTWWRARSGTWYLVAAGSRDVVKLTASAPLAGSADARRLILKSPGAAPNTAARPQLVATLKSGSTIKPLT</sequence>